<dbReference type="RefSeq" id="WP_097789714.1">
    <property type="nucleotide sequence ID" value="NZ_BAAADT010000031.1"/>
</dbReference>
<evidence type="ECO:0000259" key="1">
    <source>
        <dbReference type="Pfam" id="PF13304"/>
    </source>
</evidence>
<dbReference type="PANTHER" id="PTHR43581:SF2">
    <property type="entry name" value="EXCINUCLEASE ATPASE SUBUNIT"/>
    <property type="match status" value="1"/>
</dbReference>
<dbReference type="AlphaFoldDB" id="A0A291P918"/>
<keyword evidence="2" id="KW-0067">ATP-binding</keyword>
<dbReference type="OrthoDB" id="9815944at2"/>
<evidence type="ECO:0000313" key="3">
    <source>
        <dbReference type="Proteomes" id="UP000219993"/>
    </source>
</evidence>
<gene>
    <name evidence="2" type="ORF">BEI_2397</name>
</gene>
<dbReference type="SUPFAM" id="SSF52540">
    <property type="entry name" value="P-loop containing nucleoside triphosphate hydrolases"/>
    <property type="match status" value="1"/>
</dbReference>
<protein>
    <submittedName>
        <fullName evidence="2">Putative ATP-binding protein</fullName>
    </submittedName>
</protein>
<dbReference type="GO" id="GO:0016887">
    <property type="term" value="F:ATP hydrolysis activity"/>
    <property type="evidence" value="ECO:0007669"/>
    <property type="project" value="InterPro"/>
</dbReference>
<reference evidence="2 3" key="1">
    <citation type="journal article" date="2017" name="Sci. Rep.">
        <title>Revealing the Saline Adaptation Strategies of the Halophilic Bacterium Halomonas beimenensis through High-throughput Omics and Transposon Mutagenesis Approaches.</title>
        <authorList>
            <person name="Chen Y.H."/>
            <person name="Lin S.S."/>
            <person name="Shyu Y.T."/>
        </authorList>
    </citation>
    <scope>NUCLEOTIDE SEQUENCE [LARGE SCALE GENOMIC DNA]</scope>
    <source>
        <strain evidence="2 3">NTU-111</strain>
    </source>
</reference>
<name>A0A291P918_9GAMM</name>
<sequence>MLKSLELQQFTLFPEARLSFAPGLNVIVGENGTGKSHLLKVAYSAIANAYEQGNEPSVADPTKALLQKSIADKLIKVFRPESLGRLANRRQGTQTCKVSASFEQTALDTAFSFSTRSQTEVKVENLPGAWQEKAPVFMPTRELLSQYHWLLPLYESRHVDIEEHHIDLCKLLGAPAIKGAREKAVAELVAPLEEAMGGKVVLDKNGRFYLRIPGQGNLEMPLVAEGLRKLAMLARLITTGSLLDKGYLFWDEPEANLNPKLIRLVARAAFALSQQGIQVVIATHSLFLLKELELLALETKGVENQQRYFALVKGPEGVQVEQGNRVDDLQTLVLLDEELAQSDRYLELA</sequence>
<proteinExistence type="predicted"/>
<dbReference type="InterPro" id="IPR027417">
    <property type="entry name" value="P-loop_NTPase"/>
</dbReference>
<organism evidence="2 3">
    <name type="scientific">Halomonas beimenensis</name>
    <dbReference type="NCBI Taxonomy" id="475662"/>
    <lineage>
        <taxon>Bacteria</taxon>
        <taxon>Pseudomonadati</taxon>
        <taxon>Pseudomonadota</taxon>
        <taxon>Gammaproteobacteria</taxon>
        <taxon>Oceanospirillales</taxon>
        <taxon>Halomonadaceae</taxon>
        <taxon>Halomonas</taxon>
    </lineage>
</organism>
<keyword evidence="2" id="KW-0547">Nucleotide-binding</keyword>
<feature type="domain" description="ATPase AAA-type core" evidence="1">
    <location>
        <begin position="206"/>
        <end position="289"/>
    </location>
</feature>
<dbReference type="GO" id="GO:0005524">
    <property type="term" value="F:ATP binding"/>
    <property type="evidence" value="ECO:0007669"/>
    <property type="project" value="UniProtKB-KW"/>
</dbReference>
<dbReference type="EMBL" id="CP021435">
    <property type="protein sequence ID" value="ATJ83384.1"/>
    <property type="molecule type" value="Genomic_DNA"/>
</dbReference>
<dbReference type="InterPro" id="IPR051396">
    <property type="entry name" value="Bact_Antivir_Def_Nuclease"/>
</dbReference>
<dbReference type="KEGG" id="hbe:BEI_2397"/>
<dbReference type="Pfam" id="PF13304">
    <property type="entry name" value="AAA_21"/>
    <property type="match status" value="1"/>
</dbReference>
<keyword evidence="3" id="KW-1185">Reference proteome</keyword>
<dbReference type="CDD" id="cd00267">
    <property type="entry name" value="ABC_ATPase"/>
    <property type="match status" value="1"/>
</dbReference>
<dbReference type="Proteomes" id="UP000219993">
    <property type="component" value="Chromosome"/>
</dbReference>
<dbReference type="InterPro" id="IPR003959">
    <property type="entry name" value="ATPase_AAA_core"/>
</dbReference>
<dbReference type="PANTHER" id="PTHR43581">
    <property type="entry name" value="ATP/GTP PHOSPHATASE"/>
    <property type="match status" value="1"/>
</dbReference>
<accession>A0A291P918</accession>
<dbReference type="Gene3D" id="3.40.50.300">
    <property type="entry name" value="P-loop containing nucleotide triphosphate hydrolases"/>
    <property type="match status" value="2"/>
</dbReference>
<evidence type="ECO:0000313" key="2">
    <source>
        <dbReference type="EMBL" id="ATJ83384.1"/>
    </source>
</evidence>